<sequence length="138" mass="14636">MNVQPYLMFNGRTEEAIAFYTVAIGARLTTLMRFKDAPDPPPPGMMPQDWGDKVMHSSFTVGDAELLASDGCQSDGAAFAGISLALTVASPEEAEAAFAALKEGGEVTMPLAPTFFAPRFGTLTDRFGVSWLIVASAI</sequence>
<proteinExistence type="predicted"/>
<keyword evidence="3" id="KW-1185">Reference proteome</keyword>
<dbReference type="PANTHER" id="PTHR33990">
    <property type="entry name" value="PROTEIN YJDN-RELATED"/>
    <property type="match status" value="1"/>
</dbReference>
<evidence type="ECO:0000313" key="2">
    <source>
        <dbReference type="EMBL" id="MDQ0511582.1"/>
    </source>
</evidence>
<dbReference type="InterPro" id="IPR029068">
    <property type="entry name" value="Glyas_Bleomycin-R_OHBP_Dase"/>
</dbReference>
<dbReference type="InterPro" id="IPR028973">
    <property type="entry name" value="PhnB-like"/>
</dbReference>
<accession>A0ABU0LS85</accession>
<dbReference type="CDD" id="cd06588">
    <property type="entry name" value="PhnB_like"/>
    <property type="match status" value="1"/>
</dbReference>
<dbReference type="Pfam" id="PF06983">
    <property type="entry name" value="3-dmu-9_3-mt"/>
    <property type="match status" value="1"/>
</dbReference>
<dbReference type="SUPFAM" id="SSF54593">
    <property type="entry name" value="Glyoxalase/Bleomycin resistance protein/Dihydroxybiphenyl dioxygenase"/>
    <property type="match status" value="1"/>
</dbReference>
<dbReference type="PANTHER" id="PTHR33990:SF1">
    <property type="entry name" value="PROTEIN YJDN"/>
    <property type="match status" value="1"/>
</dbReference>
<evidence type="ECO:0000313" key="3">
    <source>
        <dbReference type="Proteomes" id="UP001235094"/>
    </source>
</evidence>
<feature type="domain" description="PhnB-like" evidence="1">
    <location>
        <begin position="3"/>
        <end position="134"/>
    </location>
</feature>
<protein>
    <submittedName>
        <fullName evidence="2">PhnB protein</fullName>
    </submittedName>
</protein>
<dbReference type="EMBL" id="JAUSVR010000007">
    <property type="protein sequence ID" value="MDQ0511582.1"/>
    <property type="molecule type" value="Genomic_DNA"/>
</dbReference>
<reference evidence="2 3" key="1">
    <citation type="submission" date="2023-07" db="EMBL/GenBank/DDBJ databases">
        <title>Genomic Encyclopedia of Type Strains, Phase IV (KMG-IV): sequencing the most valuable type-strain genomes for metagenomic binning, comparative biology and taxonomic classification.</title>
        <authorList>
            <person name="Goeker M."/>
        </authorList>
    </citation>
    <scope>NUCLEOTIDE SEQUENCE [LARGE SCALE GENOMIC DNA]</scope>
    <source>
        <strain evidence="2 3">DSM 15561</strain>
    </source>
</reference>
<gene>
    <name evidence="2" type="ORF">QOZ99_002481</name>
</gene>
<dbReference type="Proteomes" id="UP001235094">
    <property type="component" value="Unassembled WGS sequence"/>
</dbReference>
<dbReference type="Gene3D" id="3.10.180.10">
    <property type="entry name" value="2,3-Dihydroxybiphenyl 1,2-Dioxygenase, domain 1"/>
    <property type="match status" value="1"/>
</dbReference>
<dbReference type="RefSeq" id="WP_306890279.1">
    <property type="nucleotide sequence ID" value="NZ_JAUSVR010000007.1"/>
</dbReference>
<name>A0ABU0LS85_9HYPH</name>
<organism evidence="2 3">
    <name type="scientific">Ancylobacter amanitiformis</name>
    <dbReference type="NCBI Taxonomy" id="217069"/>
    <lineage>
        <taxon>Bacteria</taxon>
        <taxon>Pseudomonadati</taxon>
        <taxon>Pseudomonadota</taxon>
        <taxon>Alphaproteobacteria</taxon>
        <taxon>Hyphomicrobiales</taxon>
        <taxon>Xanthobacteraceae</taxon>
        <taxon>Ancylobacter</taxon>
    </lineage>
</organism>
<evidence type="ECO:0000259" key="1">
    <source>
        <dbReference type="Pfam" id="PF06983"/>
    </source>
</evidence>
<comment type="caution">
    <text evidence="2">The sequence shown here is derived from an EMBL/GenBank/DDBJ whole genome shotgun (WGS) entry which is preliminary data.</text>
</comment>